<dbReference type="AlphaFoldDB" id="A0A5C4UXE2"/>
<reference evidence="1 2" key="1">
    <citation type="submission" date="2019-10" db="EMBL/GenBank/DDBJ databases">
        <title>Nonomuraea sp. nov., isolated from Phyllanthus amarus.</title>
        <authorList>
            <person name="Klykleung N."/>
            <person name="Tanasupawat S."/>
        </authorList>
    </citation>
    <scope>NUCLEOTIDE SEQUENCE [LARGE SCALE GENOMIC DNA]</scope>
    <source>
        <strain evidence="1 2">PA1-10</strain>
    </source>
</reference>
<sequence>MTTGLVAGVCGLYQHTIMRGLARTDDRTFVSAFQAIDRAIMNAWFMIGFMGALVFTGLATVLHLAQDVRSVLPWLIVAFALYLVTFGLTMAVNVPLNEAIKAAGDPAGIADLGEVRHEFNEAKWTAYNLVRTITTAVAFGVLCWALVISGSAD</sequence>
<gene>
    <name evidence="1" type="ORF">FH608_049615</name>
</gene>
<evidence type="ECO:0000313" key="2">
    <source>
        <dbReference type="Proteomes" id="UP000312512"/>
    </source>
</evidence>
<evidence type="ECO:0000313" key="1">
    <source>
        <dbReference type="EMBL" id="KAB8183001.1"/>
    </source>
</evidence>
<name>A0A5C4UXE2_9ACTN</name>
<organism evidence="1 2">
    <name type="scientific">Nonomuraea phyllanthi</name>
    <dbReference type="NCBI Taxonomy" id="2219224"/>
    <lineage>
        <taxon>Bacteria</taxon>
        <taxon>Bacillati</taxon>
        <taxon>Actinomycetota</taxon>
        <taxon>Actinomycetes</taxon>
        <taxon>Streptosporangiales</taxon>
        <taxon>Streptosporangiaceae</taxon>
        <taxon>Nonomuraea</taxon>
    </lineage>
</organism>
<keyword evidence="2" id="KW-1185">Reference proteome</keyword>
<proteinExistence type="predicted"/>
<accession>A0A5C4UXE2</accession>
<dbReference type="EMBL" id="VDLX02000038">
    <property type="protein sequence ID" value="KAB8183001.1"/>
    <property type="molecule type" value="Genomic_DNA"/>
</dbReference>
<dbReference type="InterPro" id="IPR013901">
    <property type="entry name" value="Anthrone_oxy"/>
</dbReference>
<comment type="caution">
    <text evidence="1">The sequence shown here is derived from an EMBL/GenBank/DDBJ whole genome shotgun (WGS) entry which is preliminary data.</text>
</comment>
<dbReference type="Pfam" id="PF08592">
    <property type="entry name" value="Anthrone_oxy"/>
    <property type="match status" value="1"/>
</dbReference>
<dbReference type="Proteomes" id="UP000312512">
    <property type="component" value="Unassembled WGS sequence"/>
</dbReference>
<dbReference type="OrthoDB" id="428263at2"/>
<protein>
    <submittedName>
        <fullName evidence="1">DUF1772 domain-containing protein</fullName>
    </submittedName>
</protein>